<evidence type="ECO:0000313" key="7">
    <source>
        <dbReference type="Proteomes" id="UP001652432"/>
    </source>
</evidence>
<keyword evidence="1" id="KW-0805">Transcription regulation</keyword>
<dbReference type="PROSITE" id="PS50932">
    <property type="entry name" value="HTH_LACI_2"/>
    <property type="match status" value="1"/>
</dbReference>
<dbReference type="InterPro" id="IPR028082">
    <property type="entry name" value="Peripla_BP_I"/>
</dbReference>
<feature type="domain" description="HTH lacI-type" evidence="4">
    <location>
        <begin position="5"/>
        <end position="59"/>
    </location>
</feature>
<dbReference type="Pfam" id="PF13377">
    <property type="entry name" value="Peripla_BP_3"/>
    <property type="match status" value="1"/>
</dbReference>
<dbReference type="PROSITE" id="PS00356">
    <property type="entry name" value="HTH_LACI_1"/>
    <property type="match status" value="1"/>
</dbReference>
<sequence length="343" mass="38629">MKNRVTIRDVAAAANVSVATVSYVLNGKKKVSEETRQKILAVIDELGFVPDLNARGLSVKDTKLLGVVVPQTEPGSKLMFHNIFYSELLGSIEYAARQRGYHVIISATDVTEDYLHLIQERNLAGVIIIGTYQNRFFSELKTLDVPVVLIDSYCKYDYFHKLRIDDEDCSYQATEYVIRQGHRRIGLVTGHLQEDGVMQKRYRGFLRAFEQNGLTFSGENLYEATVDYESGVRAADWFADTKADITAVVATADVLAIGLMKGFYEKGIRVPEEVSIIGFDDLDISKYTTPGLTTVKQPISAKGERAVEILIENIENPKMEKVEEVFPVELIERQSIRKRVETT</sequence>
<dbReference type="PANTHER" id="PTHR30146:SF24">
    <property type="entry name" value="XYLOSE OPERON REGULATORY PROTEIN"/>
    <property type="match status" value="1"/>
</dbReference>
<evidence type="ECO:0000313" key="6">
    <source>
        <dbReference type="EMBL" id="MCU6745316.1"/>
    </source>
</evidence>
<dbReference type="SUPFAM" id="SSF53822">
    <property type="entry name" value="Periplasmic binding protein-like I"/>
    <property type="match status" value="1"/>
</dbReference>
<dbReference type="Proteomes" id="UP001652432">
    <property type="component" value="Unassembled WGS sequence"/>
</dbReference>
<evidence type="ECO:0000256" key="2">
    <source>
        <dbReference type="ARBA" id="ARBA00023125"/>
    </source>
</evidence>
<name>A0ABT2T638_9FIRM</name>
<dbReference type="RefSeq" id="WP_262575348.1">
    <property type="nucleotide sequence ID" value="NZ_JAOQKJ010000010.1"/>
</dbReference>
<dbReference type="InterPro" id="IPR000843">
    <property type="entry name" value="HTH_LacI"/>
</dbReference>
<protein>
    <submittedName>
        <fullName evidence="6">LacI family transcriptional regulator</fullName>
    </submittedName>
</protein>
<dbReference type="SUPFAM" id="SSF47413">
    <property type="entry name" value="lambda repressor-like DNA-binding domains"/>
    <property type="match status" value="1"/>
</dbReference>
<dbReference type="EMBL" id="JAOQKJ010000010">
    <property type="protein sequence ID" value="MCU6745316.1"/>
    <property type="molecule type" value="Genomic_DNA"/>
</dbReference>
<dbReference type="InterPro" id="IPR001387">
    <property type="entry name" value="Cro/C1-type_HTH"/>
</dbReference>
<dbReference type="SMART" id="SM00354">
    <property type="entry name" value="HTH_LACI"/>
    <property type="match status" value="1"/>
</dbReference>
<keyword evidence="7" id="KW-1185">Reference proteome</keyword>
<organism evidence="6 7">
    <name type="scientific">Suilimivivens aceti</name>
    <dbReference type="NCBI Taxonomy" id="2981774"/>
    <lineage>
        <taxon>Bacteria</taxon>
        <taxon>Bacillati</taxon>
        <taxon>Bacillota</taxon>
        <taxon>Clostridia</taxon>
        <taxon>Lachnospirales</taxon>
        <taxon>Lachnospiraceae</taxon>
        <taxon>Suilimivivens</taxon>
    </lineage>
</organism>
<comment type="caution">
    <text evidence="6">The sequence shown here is derived from an EMBL/GenBank/DDBJ whole genome shotgun (WGS) entry which is preliminary data.</text>
</comment>
<dbReference type="PANTHER" id="PTHR30146">
    <property type="entry name" value="LACI-RELATED TRANSCRIPTIONAL REPRESSOR"/>
    <property type="match status" value="1"/>
</dbReference>
<evidence type="ECO:0000259" key="5">
    <source>
        <dbReference type="PROSITE" id="PS50943"/>
    </source>
</evidence>
<dbReference type="InterPro" id="IPR046335">
    <property type="entry name" value="LacI/GalR-like_sensor"/>
</dbReference>
<gene>
    <name evidence="6" type="ORF">OCV77_12595</name>
</gene>
<accession>A0ABT2T638</accession>
<evidence type="ECO:0000259" key="4">
    <source>
        <dbReference type="PROSITE" id="PS50932"/>
    </source>
</evidence>
<evidence type="ECO:0000256" key="1">
    <source>
        <dbReference type="ARBA" id="ARBA00023015"/>
    </source>
</evidence>
<dbReference type="Gene3D" id="3.40.50.2300">
    <property type="match status" value="2"/>
</dbReference>
<keyword evidence="3" id="KW-0804">Transcription</keyword>
<dbReference type="CDD" id="cd06267">
    <property type="entry name" value="PBP1_LacI_sugar_binding-like"/>
    <property type="match status" value="1"/>
</dbReference>
<dbReference type="Pfam" id="PF00356">
    <property type="entry name" value="LacI"/>
    <property type="match status" value="1"/>
</dbReference>
<dbReference type="CDD" id="cd01392">
    <property type="entry name" value="HTH_LacI"/>
    <property type="match status" value="1"/>
</dbReference>
<feature type="domain" description="HTH cro/C1-type" evidence="5">
    <location>
        <begin position="2"/>
        <end position="49"/>
    </location>
</feature>
<reference evidence="6 7" key="1">
    <citation type="journal article" date="2021" name="ISME Commun">
        <title>Automated analysis of genomic sequences facilitates high-throughput and comprehensive description of bacteria.</title>
        <authorList>
            <person name="Hitch T.C.A."/>
        </authorList>
    </citation>
    <scope>NUCLEOTIDE SEQUENCE [LARGE SCALE GENOMIC DNA]</scope>
    <source>
        <strain evidence="6 7">Sanger_18</strain>
    </source>
</reference>
<proteinExistence type="predicted"/>
<evidence type="ECO:0000256" key="3">
    <source>
        <dbReference type="ARBA" id="ARBA00023163"/>
    </source>
</evidence>
<dbReference type="Gene3D" id="1.10.260.40">
    <property type="entry name" value="lambda repressor-like DNA-binding domains"/>
    <property type="match status" value="1"/>
</dbReference>
<dbReference type="PROSITE" id="PS50943">
    <property type="entry name" value="HTH_CROC1"/>
    <property type="match status" value="1"/>
</dbReference>
<dbReference type="InterPro" id="IPR010982">
    <property type="entry name" value="Lambda_DNA-bd_dom_sf"/>
</dbReference>
<keyword evidence="2" id="KW-0238">DNA-binding</keyword>